<evidence type="ECO:0000313" key="2">
    <source>
        <dbReference type="EMBL" id="KZV92575.1"/>
    </source>
</evidence>
<proteinExistence type="predicted"/>
<gene>
    <name evidence="2" type="ORF">EXIGLDRAFT_71939</name>
</gene>
<feature type="region of interest" description="Disordered" evidence="1">
    <location>
        <begin position="1"/>
        <end position="69"/>
    </location>
</feature>
<accession>A0A165HWW9</accession>
<feature type="compositionally biased region" description="Basic and acidic residues" evidence="1">
    <location>
        <begin position="1"/>
        <end position="12"/>
    </location>
</feature>
<evidence type="ECO:0000256" key="1">
    <source>
        <dbReference type="SAM" id="MobiDB-lite"/>
    </source>
</evidence>
<name>A0A165HWW9_EXIGL</name>
<reference evidence="2 3" key="1">
    <citation type="journal article" date="2016" name="Mol. Biol. Evol.">
        <title>Comparative Genomics of Early-Diverging Mushroom-Forming Fungi Provides Insights into the Origins of Lignocellulose Decay Capabilities.</title>
        <authorList>
            <person name="Nagy L.G."/>
            <person name="Riley R."/>
            <person name="Tritt A."/>
            <person name="Adam C."/>
            <person name="Daum C."/>
            <person name="Floudas D."/>
            <person name="Sun H."/>
            <person name="Yadav J.S."/>
            <person name="Pangilinan J."/>
            <person name="Larsson K.H."/>
            <person name="Matsuura K."/>
            <person name="Barry K."/>
            <person name="Labutti K."/>
            <person name="Kuo R."/>
            <person name="Ohm R.A."/>
            <person name="Bhattacharya S.S."/>
            <person name="Shirouzu T."/>
            <person name="Yoshinaga Y."/>
            <person name="Martin F.M."/>
            <person name="Grigoriev I.V."/>
            <person name="Hibbett D.S."/>
        </authorList>
    </citation>
    <scope>NUCLEOTIDE SEQUENCE [LARGE SCALE GENOMIC DNA]</scope>
    <source>
        <strain evidence="2 3">HHB12029</strain>
    </source>
</reference>
<feature type="compositionally biased region" description="Basic residues" evidence="1">
    <location>
        <begin position="48"/>
        <end position="62"/>
    </location>
</feature>
<dbReference type="InParanoid" id="A0A165HWW9"/>
<keyword evidence="3" id="KW-1185">Reference proteome</keyword>
<evidence type="ECO:0000313" key="3">
    <source>
        <dbReference type="Proteomes" id="UP000077266"/>
    </source>
</evidence>
<dbReference type="EMBL" id="KV426006">
    <property type="protein sequence ID" value="KZV92575.1"/>
    <property type="molecule type" value="Genomic_DNA"/>
</dbReference>
<protein>
    <submittedName>
        <fullName evidence="2">Uncharacterized protein</fullName>
    </submittedName>
</protein>
<organism evidence="2 3">
    <name type="scientific">Exidia glandulosa HHB12029</name>
    <dbReference type="NCBI Taxonomy" id="1314781"/>
    <lineage>
        <taxon>Eukaryota</taxon>
        <taxon>Fungi</taxon>
        <taxon>Dikarya</taxon>
        <taxon>Basidiomycota</taxon>
        <taxon>Agaricomycotina</taxon>
        <taxon>Agaricomycetes</taxon>
        <taxon>Auriculariales</taxon>
        <taxon>Exidiaceae</taxon>
        <taxon>Exidia</taxon>
    </lineage>
</organism>
<sequence>MRASFGEEREQCPEPSSVQSESKSRKGHLSPDAKTRQARQKTVQQAGRRAKYSNKKASRSRRWKWDPSGLRRCDQAGELLRASLPLKYEVPQVSSPRAD</sequence>
<dbReference type="AlphaFoldDB" id="A0A165HWW9"/>
<dbReference type="Proteomes" id="UP000077266">
    <property type="component" value="Unassembled WGS sequence"/>
</dbReference>